<feature type="domain" description="Ribophorin II C-terminal" evidence="14">
    <location>
        <begin position="1076"/>
        <end position="1177"/>
    </location>
</feature>
<evidence type="ECO:0000256" key="6">
    <source>
        <dbReference type="ARBA" id="ARBA00022729"/>
    </source>
</evidence>
<dbReference type="InterPro" id="IPR056790">
    <property type="entry name" value="Ribophorin_II_C"/>
</dbReference>
<evidence type="ECO:0000256" key="1">
    <source>
        <dbReference type="ARBA" id="ARBA00002791"/>
    </source>
</evidence>
<dbReference type="Proteomes" id="UP001445335">
    <property type="component" value="Unassembled WGS sequence"/>
</dbReference>
<organism evidence="15 16">
    <name type="scientific">Elliptochloris bilobata</name>
    <dbReference type="NCBI Taxonomy" id="381761"/>
    <lineage>
        <taxon>Eukaryota</taxon>
        <taxon>Viridiplantae</taxon>
        <taxon>Chlorophyta</taxon>
        <taxon>core chlorophytes</taxon>
        <taxon>Trebouxiophyceae</taxon>
        <taxon>Trebouxiophyceae incertae sedis</taxon>
        <taxon>Elliptochloris clade</taxon>
        <taxon>Elliptochloris</taxon>
    </lineage>
</organism>
<dbReference type="PANTHER" id="PTHR12640:SF0">
    <property type="entry name" value="DOLICHYL-DIPHOSPHOOLIGOSACCHARIDE--PROTEIN GLYCOSYLTRANSFERASE SUBUNIT 2"/>
    <property type="match status" value="1"/>
</dbReference>
<evidence type="ECO:0000256" key="8">
    <source>
        <dbReference type="ARBA" id="ARBA00022989"/>
    </source>
</evidence>
<comment type="function">
    <text evidence="1">Subunit of the oligosaccharyl transferase (OST) complex that catalyzes the initial transfer of a defined glycan (Glc(3)Man(9)GlcNAc(2) in eukaryotes) from the lipid carrier dolichol-pyrophosphate to an asparagine residue within an Asn-X-Ser/Thr consensus motif in nascent polypeptide chains, the first step in protein N-glycosylation. N-glycosylation occurs cotranslationally and the complex associates with the Sec61 complex at the channel-forming translocon complex that mediates protein translocation across the endoplasmic reticulum (ER). All subunits are required for a maximal enzyme activity.</text>
</comment>
<evidence type="ECO:0000259" key="14">
    <source>
        <dbReference type="Pfam" id="PF25147"/>
    </source>
</evidence>
<dbReference type="InterPro" id="IPR008814">
    <property type="entry name" value="Swp1"/>
</dbReference>
<evidence type="ECO:0000256" key="5">
    <source>
        <dbReference type="ARBA" id="ARBA00022692"/>
    </source>
</evidence>
<evidence type="ECO:0000256" key="3">
    <source>
        <dbReference type="ARBA" id="ARBA00004922"/>
    </source>
</evidence>
<accession>A0AAW1RZ35</accession>
<comment type="caution">
    <text evidence="15">The sequence shown here is derived from an EMBL/GenBank/DDBJ whole genome shotgun (WGS) entry which is preliminary data.</text>
</comment>
<keyword evidence="7" id="KW-0256">Endoplasmic reticulum</keyword>
<reference evidence="15 16" key="1">
    <citation type="journal article" date="2024" name="Nat. Commun.">
        <title>Phylogenomics reveals the evolutionary origins of lichenization in chlorophyte algae.</title>
        <authorList>
            <person name="Puginier C."/>
            <person name="Libourel C."/>
            <person name="Otte J."/>
            <person name="Skaloud P."/>
            <person name="Haon M."/>
            <person name="Grisel S."/>
            <person name="Petersen M."/>
            <person name="Berrin J.G."/>
            <person name="Delaux P.M."/>
            <person name="Dal Grande F."/>
            <person name="Keller J."/>
        </authorList>
    </citation>
    <scope>NUCLEOTIDE SEQUENCE [LARGE SCALE GENOMIC DNA]</scope>
    <source>
        <strain evidence="15 16">SAG 245.80</strain>
    </source>
</reference>
<dbReference type="InterPro" id="IPR003386">
    <property type="entry name" value="LACT/PDAT_acylTrfase"/>
</dbReference>
<dbReference type="GO" id="GO:0006629">
    <property type="term" value="P:lipid metabolic process"/>
    <property type="evidence" value="ECO:0007669"/>
    <property type="project" value="InterPro"/>
</dbReference>
<evidence type="ECO:0000259" key="13">
    <source>
        <dbReference type="Pfam" id="PF23860"/>
    </source>
</evidence>
<keyword evidence="8 12" id="KW-1133">Transmembrane helix</keyword>
<keyword evidence="6" id="KW-0732">Signal</keyword>
<dbReference type="AlphaFoldDB" id="A0AAW1RZ35"/>
<feature type="transmembrane region" description="Helical" evidence="12">
    <location>
        <begin position="1121"/>
        <end position="1143"/>
    </location>
</feature>
<comment type="subcellular location">
    <subcellularLocation>
        <location evidence="2">Endoplasmic reticulum membrane</location>
        <topology evidence="2">Multi-pass membrane protein</topology>
    </subcellularLocation>
</comment>
<feature type="transmembrane region" description="Helical" evidence="12">
    <location>
        <begin position="1085"/>
        <end position="1109"/>
    </location>
</feature>
<dbReference type="InterPro" id="IPR029058">
    <property type="entry name" value="AB_hydrolase_fold"/>
</dbReference>
<sequence>MTGWAWSFRSRGMEALKGGLQAVNTTRLEQEYGVRVPVLLKSAGTPPRPGARARERGLRPKHPVLIIPGFVTTKLEVWQGINCSTEEMRARIWGSAGMPRALMADKDCWLQLMSLDPVTGLDPDGTRLRAHEGLDGVDFFVPGYHVWAKLIEACADLGYGPNNLAAENYDWRLSIVDLERRDNYFTVLRNRAELLHSTNGEKVVVLAHSWGDNVWRTFMRWATADDPGWVERHIAAYVNIAGTVLGVAKSVTSLLSGETRDTAVMGLVGDFLSDKFVPRNERVNLFRSWGSGLGMLPIGGAAAWGNSTWAPDDTPEMLERNLTHGTFLTEVRLTETPASERQNHSPFWRESVLGRIIAWVPGVAREPKGDVKKEILRHDAPAAVEALMDAAGDTPFKERVVAHGAVFGNPKGSGCKLDKGDPKTWHVDPLRCTLPEAPSLQLFSLYGVGLPTERSYQYVNYVTRRLRERAARAAGESADHAVPWKLDLAASAPSANASGLELESGCRLSDGDGTVPLLSLGALPARHWRRPRLNPSGLRVAEVKSEVEVIKAFVVDRAGSAGDFGGRPNDAFFGAAALQQLGAGISGRALCSAAAAALSDKAAVLEDTYYAAELLSLARCSEPAAADAAARTARHALAAKAPLSVPELHWALGTLRALRSAAPAADVSRGVAALKTLRAGSGKLRPAEDAPASVVATGLALQAIADAKRVGELDQAASSVAYTIINAAPQVLALAGNPSGLAAPGDDDAAAAAAALLTGLSATCAPDDCVLDVTQLAAVGQALARAGPPGRLEDAYHVLAGLHALSSGPLPRPVALALLTVRLTAANAGSLEVLATDFLGGGAPDVAVSGRLARGKKALSDEPMEFSASGGGTYKADVSSLGPTPGVHTLSVVAKDASGAEVGKADLPLVVAAELVLSEATVRVRGGDAAGLTAKLSYPEAMGKPITLTSGATLEVSFSVSYASGLHAVPHQATLLLRHRGGGGTALFADRGAKGRSPGSYVIEASPTALAKQLGPLDGDFDAVLVVGDEAADKALVWTLAPSLTLPPGAAGSNVAVPAPAAARYLAPQPEITHMFRAPGRRPPAVLSAAFALLALAPLAVLVAMLRSLGVNLRGYPRSGLAAAAMTAFHAGIAAVLGLYALFWLRLRLTDTLPILAVLVTVTGAAGYTALTARAAGRKKLA</sequence>
<keyword evidence="5 12" id="KW-0812">Transmembrane</keyword>
<dbReference type="Gene3D" id="3.40.50.1820">
    <property type="entry name" value="alpha/beta hydrolase"/>
    <property type="match status" value="1"/>
</dbReference>
<feature type="transmembrane region" description="Helical" evidence="12">
    <location>
        <begin position="1155"/>
        <end position="1176"/>
    </location>
</feature>
<evidence type="ECO:0000256" key="11">
    <source>
        <dbReference type="ARBA" id="ARBA00032139"/>
    </source>
</evidence>
<feature type="domain" description="Ribophorin II third" evidence="13">
    <location>
        <begin position="933"/>
        <end position="1041"/>
    </location>
</feature>
<evidence type="ECO:0000256" key="12">
    <source>
        <dbReference type="SAM" id="Phobius"/>
    </source>
</evidence>
<evidence type="ECO:0000256" key="7">
    <source>
        <dbReference type="ARBA" id="ARBA00022824"/>
    </source>
</evidence>
<comment type="similarity">
    <text evidence="4">Belongs to the SWP1 family.</text>
</comment>
<dbReference type="InterPro" id="IPR055374">
    <property type="entry name" value="Ribophorin_II_3rd"/>
</dbReference>
<evidence type="ECO:0000313" key="16">
    <source>
        <dbReference type="Proteomes" id="UP001445335"/>
    </source>
</evidence>
<evidence type="ECO:0000256" key="9">
    <source>
        <dbReference type="ARBA" id="ARBA00023136"/>
    </source>
</evidence>
<comment type="pathway">
    <text evidence="3">Protein modification; protein glycosylation.</text>
</comment>
<keyword evidence="9 12" id="KW-0472">Membrane</keyword>
<protein>
    <recommendedName>
        <fullName evidence="11">Ribophorin II</fullName>
    </recommendedName>
    <alternativeName>
        <fullName evidence="10">Ribophorin-2</fullName>
    </alternativeName>
</protein>
<name>A0AAW1RZ35_9CHLO</name>
<proteinExistence type="inferred from homology"/>
<evidence type="ECO:0000256" key="10">
    <source>
        <dbReference type="ARBA" id="ARBA00030078"/>
    </source>
</evidence>
<keyword evidence="16" id="KW-1185">Reference proteome</keyword>
<dbReference type="PANTHER" id="PTHR12640">
    <property type="entry name" value="RIBOPHORIN II"/>
    <property type="match status" value="1"/>
</dbReference>
<evidence type="ECO:0000313" key="15">
    <source>
        <dbReference type="EMBL" id="KAK9838361.1"/>
    </source>
</evidence>
<dbReference type="GO" id="GO:0008374">
    <property type="term" value="F:O-acyltransferase activity"/>
    <property type="evidence" value="ECO:0007669"/>
    <property type="project" value="InterPro"/>
</dbReference>
<gene>
    <name evidence="15" type="ORF">WJX81_007170</name>
</gene>
<dbReference type="Pfam" id="PF23860">
    <property type="entry name" value="Ribophorin_II_3rd"/>
    <property type="match status" value="1"/>
</dbReference>
<evidence type="ECO:0000256" key="2">
    <source>
        <dbReference type="ARBA" id="ARBA00004477"/>
    </source>
</evidence>
<dbReference type="GO" id="GO:0008250">
    <property type="term" value="C:oligosaccharyltransferase complex"/>
    <property type="evidence" value="ECO:0007669"/>
    <property type="project" value="InterPro"/>
</dbReference>
<dbReference type="SUPFAM" id="SSF53474">
    <property type="entry name" value="alpha/beta-Hydrolases"/>
    <property type="match status" value="1"/>
</dbReference>
<evidence type="ECO:0000256" key="4">
    <source>
        <dbReference type="ARBA" id="ARBA00009038"/>
    </source>
</evidence>
<dbReference type="Pfam" id="PF02450">
    <property type="entry name" value="LCAT"/>
    <property type="match status" value="2"/>
</dbReference>
<dbReference type="GO" id="GO:0006487">
    <property type="term" value="P:protein N-linked glycosylation"/>
    <property type="evidence" value="ECO:0007669"/>
    <property type="project" value="TreeGrafter"/>
</dbReference>
<dbReference type="Pfam" id="PF25147">
    <property type="entry name" value="Ribophorin_II_C"/>
    <property type="match status" value="1"/>
</dbReference>
<dbReference type="EMBL" id="JALJOU010000019">
    <property type="protein sequence ID" value="KAK9838361.1"/>
    <property type="molecule type" value="Genomic_DNA"/>
</dbReference>